<feature type="region of interest" description="Disordered" evidence="16">
    <location>
        <begin position="1074"/>
        <end position="1161"/>
    </location>
</feature>
<dbReference type="InterPro" id="IPR015915">
    <property type="entry name" value="Kelch-typ_b-propeller"/>
</dbReference>
<feature type="domain" description="Dynein regulatory complex subunit 7 MORN" evidence="18">
    <location>
        <begin position="1178"/>
        <end position="1319"/>
    </location>
</feature>
<evidence type="ECO:0000256" key="12">
    <source>
        <dbReference type="ARBA" id="ARBA00023212"/>
    </source>
</evidence>
<proteinExistence type="inferred from homology"/>
<organism evidence="20 21">
    <name type="scientific">Astrephomene gubernaculifera</name>
    <dbReference type="NCBI Taxonomy" id="47775"/>
    <lineage>
        <taxon>Eukaryota</taxon>
        <taxon>Viridiplantae</taxon>
        <taxon>Chlorophyta</taxon>
        <taxon>core chlorophytes</taxon>
        <taxon>Chlorophyceae</taxon>
        <taxon>CS clade</taxon>
        <taxon>Chlamydomonadales</taxon>
        <taxon>Astrephomenaceae</taxon>
        <taxon>Astrephomene</taxon>
    </lineage>
</organism>
<dbReference type="GO" id="GO:0007283">
    <property type="term" value="P:spermatogenesis"/>
    <property type="evidence" value="ECO:0007669"/>
    <property type="project" value="UniProtKB-KW"/>
</dbReference>
<evidence type="ECO:0000256" key="9">
    <source>
        <dbReference type="ARBA" id="ARBA00022871"/>
    </source>
</evidence>
<dbReference type="SMART" id="SM00369">
    <property type="entry name" value="LRR_TYP"/>
    <property type="match status" value="5"/>
</dbReference>
<dbReference type="EMBL" id="BMAR01000003">
    <property type="protein sequence ID" value="GFR42728.1"/>
    <property type="molecule type" value="Genomic_DNA"/>
</dbReference>
<reference evidence="20 21" key="1">
    <citation type="journal article" date="2021" name="Sci. Rep.">
        <title>Genome sequencing of the multicellular alga Astrephomene provides insights into convergent evolution of germ-soma differentiation.</title>
        <authorList>
            <person name="Yamashita S."/>
            <person name="Yamamoto K."/>
            <person name="Matsuzaki R."/>
            <person name="Suzuki S."/>
            <person name="Yamaguchi H."/>
            <person name="Hirooka S."/>
            <person name="Minakuchi Y."/>
            <person name="Miyagishima S."/>
            <person name="Kawachi M."/>
            <person name="Toyoda A."/>
            <person name="Nozaki H."/>
        </authorList>
    </citation>
    <scope>NUCLEOTIDE SEQUENCE [LARGE SCALE GENOMIC DNA]</scope>
    <source>
        <strain evidence="20 21">NIES-4017</strain>
    </source>
</reference>
<dbReference type="Pfam" id="PF13855">
    <property type="entry name" value="LRR_8"/>
    <property type="match status" value="1"/>
</dbReference>
<dbReference type="PROSITE" id="PS51450">
    <property type="entry name" value="LRR"/>
    <property type="match status" value="1"/>
</dbReference>
<dbReference type="SUPFAM" id="SSF52058">
    <property type="entry name" value="L domain-like"/>
    <property type="match status" value="1"/>
</dbReference>
<dbReference type="Pfam" id="PF24656">
    <property type="entry name" value="CEPT76_peptidase"/>
    <property type="match status" value="1"/>
</dbReference>
<keyword evidence="7" id="KW-0221">Differentiation</keyword>
<dbReference type="InterPro" id="IPR033551">
    <property type="entry name" value="DRC7/lobo"/>
</dbReference>
<keyword evidence="6" id="KW-0677">Repeat</keyword>
<comment type="similarity">
    <text evidence="2">Belongs to the DRC7 family.</text>
</comment>
<evidence type="ECO:0000256" key="16">
    <source>
        <dbReference type="SAM" id="MobiDB-lite"/>
    </source>
</evidence>
<evidence type="ECO:0000256" key="15">
    <source>
        <dbReference type="ARBA" id="ARBA00031733"/>
    </source>
</evidence>
<dbReference type="Pfam" id="PF13516">
    <property type="entry name" value="LRR_6"/>
    <property type="match status" value="1"/>
</dbReference>
<evidence type="ECO:0000256" key="8">
    <source>
        <dbReference type="ARBA" id="ARBA00022846"/>
    </source>
</evidence>
<keyword evidence="21" id="KW-1185">Reference proteome</keyword>
<gene>
    <name evidence="20" type="ORF">Agub_g3646</name>
</gene>
<dbReference type="SUPFAM" id="SSF117281">
    <property type="entry name" value="Kelch motif"/>
    <property type="match status" value="1"/>
</dbReference>
<evidence type="ECO:0000313" key="21">
    <source>
        <dbReference type="Proteomes" id="UP001054857"/>
    </source>
</evidence>
<dbReference type="GO" id="GO:0030154">
    <property type="term" value="P:cell differentiation"/>
    <property type="evidence" value="ECO:0007669"/>
    <property type="project" value="UniProtKB-KW"/>
</dbReference>
<evidence type="ECO:0000256" key="6">
    <source>
        <dbReference type="ARBA" id="ARBA00022737"/>
    </source>
</evidence>
<dbReference type="Pfam" id="PF24681">
    <property type="entry name" value="Kelch_KLHDC2_KLHL20_DRC7"/>
    <property type="match status" value="1"/>
</dbReference>
<dbReference type="InterPro" id="IPR001611">
    <property type="entry name" value="Leu-rich_rpt"/>
</dbReference>
<evidence type="ECO:0000256" key="2">
    <source>
        <dbReference type="ARBA" id="ARBA00010738"/>
    </source>
</evidence>
<dbReference type="Pfam" id="PF24671">
    <property type="entry name" value="DRC7_C"/>
    <property type="match status" value="1"/>
</dbReference>
<comment type="subcellular location">
    <subcellularLocation>
        <location evidence="1">Cytoplasm</location>
        <location evidence="1">Cytoskeleton</location>
        <location evidence="1">Flagellum axoneme</location>
    </subcellularLocation>
</comment>
<evidence type="ECO:0000256" key="4">
    <source>
        <dbReference type="ARBA" id="ARBA00022490"/>
    </source>
</evidence>
<sequence length="1632" mass="181741">MAEAVGTLSREVLEERLMEARRTYRLNMGYAGLKQLPPGFVDLVKKYNPHITELELSSNDLTDLPDELEEFRYLRILRLKYNQLKRIPAVVYRLQQLMVFDVSGNKVSKVDEAVGHLSLLKELDVSGNEIISLPDSLATLPKLEVLQVENNRLEVLPDNLGELASIIKMDLSTNNLRYLPASMGQLKKVQRIDVGNNLLTKVPPSMGHLKTLKEFNLRYNNLDERYKAKVEEGLSKFLAFLREEEERERLEEIERLKPIGTPVGSYLEYRCKAEVGQLVKTEMGDITVDNRCWIRTGHTLTQVGSMLIIFGGQLQKDGSTTNDLFWMTMDRMEWHNQPCKGDKPQPRYNHAACYDEENNRLIVFGGRTAERKRLNDVAFLSLDNWTWYKPSTEGTAPSPREQAVATFWAGNMVLFGGHAIGGRTNDLFLLDLGGWQWSQPPFSGTAPSPRQACALCMGHGNLLFVHGGRNNFVLEDLHMMDFVTRTWTEIPCEGRVPPPRHSHRITVHKDHLYLFGGLDELGAQSVAMFRVHLPEGQQDTYSTAKPKWVEWDSELPYNKNRTVTLWNGTISIYQLGSNTLGRVNDDDAEKGLVFWDVFKTAKLDGLKPRQLAEDELRPKNAKRMRVQHTINTAGKMPRSFTQHSAHEGRVLQYVQDFQRVFEELYPYRRPLYLTPRNECGVPKFVCTTLRPSQLVYTELYDLDGAAQFVADFLSYEPLEDPLHPPDTLPSPMSILDWRAGDSFDLAVVLASLLIGVGFNAYVVMGYAPFAVVQNDQRNTTCTVLEREVQGQAAAAAAGALPGNKSDSTAAKLAAATAAAVTSAASVAASSGGGARRSGDSTPAGNTNSPAIPVGALNGVTSGEPRPPRYIIKPLASLQSKVLQAKGETFNSAAMAAAALAAAANAERSTMSSPDAGNAADDDGAIIGDPTAAAAADAPPEAPPADPFAEDRDAGICKYVHAWVMVLPGKRDVSEAMFIEPSTGRKYPLNDSPYKGIEMLWNHRNFWVCLQQPQPHSDSRADPKDISYELNDPSKWEPVFEERGMRSRSEGATEESEVLRAEGGGMVRGIGRVDSARGVGGPGINISGKSGKPQSGLGRSQGGVSIVQRMAQRAKLSTPAGGAGGGGTDTPPRTADSHGEGGSGLDDGEGGEADVVPDIPPSWVPKLTIPRDAFDMRCPRGSKLTLYRRCQHEIFARFGDCSRWDGMVEKLVLYADDVRTTVAESRETFTRRRDKLRERRSYPQKDTTVELFDRGSAFALKDILTVKNDRRVFNFYAAARLDGLERREEIEGRKIIEHFVGRDDRLIYRSATYAEDPAAAAGNASPAPGPGAGVAEVPPEVDPPGEDDVSRRARKTKARGGDKRMLPIRKMTEKFARNPAVDADSDVAKRVYYLTEGRLRVDYHFGTNRITNSSRSFTKDGQSQIVQVDPLAPRPQPAALLEEYSALLVAEKDCLQSVRDSEWEVSEITRTRTNQEQNITLETPYYDIVRIKAEESEEEEEEAAEAAYDYLSPFLPTLLGTQTLTRVQALDVREKALKALKDRLIERANIIQARLDEETAALAKRQQNFHRDRDQMSASEEEEYERQTEESMFRIHILERRLRRHEEQALHKYYELDAKLRADPRLAALLNVY</sequence>
<dbReference type="PANTHER" id="PTHR35249">
    <property type="entry name" value="DYNEIN REGULATORY COMPLEX SUBUNIT 7"/>
    <property type="match status" value="1"/>
</dbReference>
<dbReference type="Gene3D" id="3.80.10.10">
    <property type="entry name" value="Ribonuclease Inhibitor"/>
    <property type="match status" value="1"/>
</dbReference>
<feature type="domain" description="Dynein regulatory complex subunit 7 MORN" evidence="18">
    <location>
        <begin position="1350"/>
        <end position="1481"/>
    </location>
</feature>
<keyword evidence="13" id="KW-0966">Cell projection</keyword>
<dbReference type="InterPro" id="IPR056290">
    <property type="entry name" value="CEPT76/DRC7_peptidase-like_dom"/>
</dbReference>
<keyword evidence="9" id="KW-0744">Spermatogenesis</keyword>
<keyword evidence="11" id="KW-0969">Cilium</keyword>
<feature type="domain" description="Dynein regulatory complex subunit 7 C-terminal" evidence="19">
    <location>
        <begin position="1522"/>
        <end position="1629"/>
    </location>
</feature>
<dbReference type="GO" id="GO:0048870">
    <property type="term" value="P:cell motility"/>
    <property type="evidence" value="ECO:0007669"/>
    <property type="project" value="TreeGrafter"/>
</dbReference>
<dbReference type="InterPro" id="IPR056292">
    <property type="entry name" value="DRC7_C"/>
</dbReference>
<evidence type="ECO:0000256" key="10">
    <source>
        <dbReference type="ARBA" id="ARBA00023054"/>
    </source>
</evidence>
<evidence type="ECO:0000313" key="20">
    <source>
        <dbReference type="EMBL" id="GFR42728.1"/>
    </source>
</evidence>
<name>A0AAD3DLB6_9CHLO</name>
<keyword evidence="12" id="KW-0206">Cytoskeleton</keyword>
<dbReference type="Proteomes" id="UP001054857">
    <property type="component" value="Unassembled WGS sequence"/>
</dbReference>
<protein>
    <recommendedName>
        <fullName evidence="3">Dynein regulatory complex subunit 7</fullName>
    </recommendedName>
    <alternativeName>
        <fullName evidence="14">Coiled-coil domain-containing protein 135</fullName>
    </alternativeName>
    <alternativeName>
        <fullName evidence="15">Coiled-coil domain-containing protein lobo homolog</fullName>
    </alternativeName>
</protein>
<evidence type="ECO:0000256" key="14">
    <source>
        <dbReference type="ARBA" id="ARBA00031627"/>
    </source>
</evidence>
<accession>A0AAD3DLB6</accession>
<evidence type="ECO:0000256" key="7">
    <source>
        <dbReference type="ARBA" id="ARBA00022782"/>
    </source>
</evidence>
<dbReference type="SMART" id="SM00364">
    <property type="entry name" value="LRR_BAC"/>
    <property type="match status" value="6"/>
</dbReference>
<keyword evidence="5" id="KW-0433">Leucine-rich repeat</keyword>
<dbReference type="InterPro" id="IPR003591">
    <property type="entry name" value="Leu-rich_rpt_typical-subtyp"/>
</dbReference>
<feature type="region of interest" description="Disordered" evidence="16">
    <location>
        <begin position="829"/>
        <end position="864"/>
    </location>
</feature>
<keyword evidence="4" id="KW-0963">Cytoplasm</keyword>
<evidence type="ECO:0000256" key="13">
    <source>
        <dbReference type="ARBA" id="ARBA00023273"/>
    </source>
</evidence>
<dbReference type="SUPFAM" id="SSF54001">
    <property type="entry name" value="Cysteine proteinases"/>
    <property type="match status" value="1"/>
</dbReference>
<evidence type="ECO:0000256" key="3">
    <source>
        <dbReference type="ARBA" id="ARBA00021303"/>
    </source>
</evidence>
<evidence type="ECO:0000256" key="5">
    <source>
        <dbReference type="ARBA" id="ARBA00022614"/>
    </source>
</evidence>
<evidence type="ECO:0000256" key="1">
    <source>
        <dbReference type="ARBA" id="ARBA00004611"/>
    </source>
</evidence>
<dbReference type="Gene3D" id="2.120.10.80">
    <property type="entry name" value="Kelch-type beta propeller"/>
    <property type="match status" value="2"/>
</dbReference>
<dbReference type="GO" id="GO:0031514">
    <property type="term" value="C:motile cilium"/>
    <property type="evidence" value="ECO:0007669"/>
    <property type="project" value="TreeGrafter"/>
</dbReference>
<evidence type="ECO:0000259" key="18">
    <source>
        <dbReference type="Pfam" id="PF24667"/>
    </source>
</evidence>
<dbReference type="PANTHER" id="PTHR35249:SF2">
    <property type="entry name" value="DYNEIN REGULATORY COMPLEX SUBUNIT 7"/>
    <property type="match status" value="1"/>
</dbReference>
<evidence type="ECO:0000259" key="19">
    <source>
        <dbReference type="Pfam" id="PF24671"/>
    </source>
</evidence>
<keyword evidence="10" id="KW-0175">Coiled coil</keyword>
<dbReference type="InterPro" id="IPR056291">
    <property type="entry name" value="MORN_DRC7"/>
</dbReference>
<keyword evidence="8" id="KW-0282">Flagellum</keyword>
<evidence type="ECO:0000256" key="11">
    <source>
        <dbReference type="ARBA" id="ARBA00023069"/>
    </source>
</evidence>
<dbReference type="InterPro" id="IPR038765">
    <property type="entry name" value="Papain-like_cys_pep_sf"/>
</dbReference>
<comment type="caution">
    <text evidence="20">The sequence shown here is derived from an EMBL/GenBank/DDBJ whole genome shotgun (WGS) entry which is preliminary data.</text>
</comment>
<evidence type="ECO:0000259" key="17">
    <source>
        <dbReference type="Pfam" id="PF24656"/>
    </source>
</evidence>
<dbReference type="InterPro" id="IPR032675">
    <property type="entry name" value="LRR_dom_sf"/>
</dbReference>
<feature type="region of interest" description="Disordered" evidence="16">
    <location>
        <begin position="1566"/>
        <end position="1586"/>
    </location>
</feature>
<feature type="domain" description="CEP76/DRC7 peptidase-like" evidence="17">
    <location>
        <begin position="959"/>
        <end position="1037"/>
    </location>
</feature>
<feature type="region of interest" description="Disordered" evidence="16">
    <location>
        <begin position="1318"/>
        <end position="1361"/>
    </location>
</feature>
<dbReference type="Pfam" id="PF24667">
    <property type="entry name" value="MORN_DRC7"/>
    <property type="match status" value="2"/>
</dbReference>